<evidence type="ECO:0000313" key="1">
    <source>
        <dbReference type="EMBL" id="KTB34228.1"/>
    </source>
</evidence>
<dbReference type="Gene3D" id="1.20.1280.50">
    <property type="match status" value="1"/>
</dbReference>
<dbReference type="AlphaFoldDB" id="A0A0W0FDC7"/>
<evidence type="ECO:0000313" key="2">
    <source>
        <dbReference type="Proteomes" id="UP000054988"/>
    </source>
</evidence>
<dbReference type="SUPFAM" id="SSF52047">
    <property type="entry name" value="RNI-like"/>
    <property type="match status" value="1"/>
</dbReference>
<protein>
    <submittedName>
        <fullName evidence="1">Uncharacterized protein</fullName>
    </submittedName>
</protein>
<dbReference type="InterPro" id="IPR032675">
    <property type="entry name" value="LRR_dom_sf"/>
</dbReference>
<dbReference type="Proteomes" id="UP000054988">
    <property type="component" value="Unassembled WGS sequence"/>
</dbReference>
<gene>
    <name evidence="1" type="ORF">WG66_13179</name>
</gene>
<comment type="caution">
    <text evidence="1">The sequence shown here is derived from an EMBL/GenBank/DDBJ whole genome shotgun (WGS) entry which is preliminary data.</text>
</comment>
<name>A0A0W0FDC7_MONRR</name>
<dbReference type="Gene3D" id="3.80.10.10">
    <property type="entry name" value="Ribonuclease Inhibitor"/>
    <property type="match status" value="1"/>
</dbReference>
<sequence length="550" mass="61619">MNCSRCGLAPQSPRHIPKPSSATITLSETNISPIDSDRGALESSLSVVQSHIDDVANDISRLEGILNDLRQEHQRLCDVANVYQAVLHPIRIISDEILVQIFRNCAEEAGMMELYPRYGQPSFNCDSLNTRKPPWTLSQVSRRWRSVALSDSSLWSYLGVMFPDPRRPAQKQANMVSRLMLQIQRSRQFPLAVSFHSSYPVERFNPLLVTVCSHSTRWENLRVKFRANGLESLQCLSSLIKGNIPALRRLHLQTGSSIATIPSDNGLVIDGFQYAPNLQDLAIWGHTGRLADVLQIPWSQITRYRTFDRGLIAERSLCYAALSKMPNLETFHENRTLADNLVHTPPVNLSSLHTLSFGIAGENPYYHSLSALLERLTLSNLRDLRIDATTEIEHLPQFLSHSAATLRVLKLRIKDSAAVVPLLERVSGVEHLALRGSSPEAVSALAEREGTSGRLRLLPRLQRLALWTLRSTDVLDENLILAVAQSRVGTDPSTPTPGVGDYCLRYLEIDDKFTLGSHTLESLQALKPRGLRVQQSSCGWFFLSAEEQWK</sequence>
<reference evidence="1 2" key="1">
    <citation type="submission" date="2015-12" db="EMBL/GenBank/DDBJ databases">
        <title>Draft genome sequence of Moniliophthora roreri, the causal agent of frosty pod rot of cacao.</title>
        <authorList>
            <person name="Aime M.C."/>
            <person name="Diaz-Valderrama J.R."/>
            <person name="Kijpornyongpan T."/>
            <person name="Phillips-Mora W."/>
        </authorList>
    </citation>
    <scope>NUCLEOTIDE SEQUENCE [LARGE SCALE GENOMIC DNA]</scope>
    <source>
        <strain evidence="1 2">MCA 2952</strain>
    </source>
</reference>
<dbReference type="EMBL" id="LATX01002104">
    <property type="protein sequence ID" value="KTB34228.1"/>
    <property type="molecule type" value="Genomic_DNA"/>
</dbReference>
<organism evidence="1 2">
    <name type="scientific">Moniliophthora roreri</name>
    <name type="common">Frosty pod rot fungus</name>
    <name type="synonym">Monilia roreri</name>
    <dbReference type="NCBI Taxonomy" id="221103"/>
    <lineage>
        <taxon>Eukaryota</taxon>
        <taxon>Fungi</taxon>
        <taxon>Dikarya</taxon>
        <taxon>Basidiomycota</taxon>
        <taxon>Agaricomycotina</taxon>
        <taxon>Agaricomycetes</taxon>
        <taxon>Agaricomycetidae</taxon>
        <taxon>Agaricales</taxon>
        <taxon>Marasmiineae</taxon>
        <taxon>Marasmiaceae</taxon>
        <taxon>Moniliophthora</taxon>
    </lineage>
</organism>
<accession>A0A0W0FDC7</accession>
<proteinExistence type="predicted"/>